<dbReference type="InterPro" id="IPR000719">
    <property type="entry name" value="Prot_kinase_dom"/>
</dbReference>
<dbReference type="InterPro" id="IPR008271">
    <property type="entry name" value="Ser/Thr_kinase_AS"/>
</dbReference>
<evidence type="ECO:0000256" key="6">
    <source>
        <dbReference type="ARBA" id="ARBA00022840"/>
    </source>
</evidence>
<evidence type="ECO:0000256" key="8">
    <source>
        <dbReference type="SAM" id="MobiDB-lite"/>
    </source>
</evidence>
<dbReference type="Gene3D" id="1.10.510.10">
    <property type="entry name" value="Transferase(Phosphotransferase) domain 1"/>
    <property type="match status" value="1"/>
</dbReference>
<dbReference type="CDD" id="cd14014">
    <property type="entry name" value="STKc_PknB_like"/>
    <property type="match status" value="1"/>
</dbReference>
<proteinExistence type="predicted"/>
<dbReference type="InterPro" id="IPR011009">
    <property type="entry name" value="Kinase-like_dom_sf"/>
</dbReference>
<gene>
    <name evidence="10" type="ORF">GCM10009839_66170</name>
</gene>
<evidence type="ECO:0000259" key="9">
    <source>
        <dbReference type="PROSITE" id="PS50011"/>
    </source>
</evidence>
<protein>
    <recommendedName>
        <fullName evidence="1">non-specific serine/threonine protein kinase</fullName>
        <ecNumber evidence="1">2.7.11.1</ecNumber>
    </recommendedName>
</protein>
<dbReference type="Proteomes" id="UP001500751">
    <property type="component" value="Unassembled WGS sequence"/>
</dbReference>
<evidence type="ECO:0000256" key="1">
    <source>
        <dbReference type="ARBA" id="ARBA00012513"/>
    </source>
</evidence>
<evidence type="ECO:0000256" key="2">
    <source>
        <dbReference type="ARBA" id="ARBA00022527"/>
    </source>
</evidence>
<dbReference type="PROSITE" id="PS00108">
    <property type="entry name" value="PROTEIN_KINASE_ST"/>
    <property type="match status" value="1"/>
</dbReference>
<organism evidence="10 11">
    <name type="scientific">Catenulispora yoronensis</name>
    <dbReference type="NCBI Taxonomy" id="450799"/>
    <lineage>
        <taxon>Bacteria</taxon>
        <taxon>Bacillati</taxon>
        <taxon>Actinomycetota</taxon>
        <taxon>Actinomycetes</taxon>
        <taxon>Catenulisporales</taxon>
        <taxon>Catenulisporaceae</taxon>
        <taxon>Catenulispora</taxon>
    </lineage>
</organism>
<evidence type="ECO:0000313" key="11">
    <source>
        <dbReference type="Proteomes" id="UP001500751"/>
    </source>
</evidence>
<dbReference type="PROSITE" id="PS00107">
    <property type="entry name" value="PROTEIN_KINASE_ATP"/>
    <property type="match status" value="1"/>
</dbReference>
<feature type="region of interest" description="Disordered" evidence="8">
    <location>
        <begin position="423"/>
        <end position="462"/>
    </location>
</feature>
<dbReference type="InterPro" id="IPR017441">
    <property type="entry name" value="Protein_kinase_ATP_BS"/>
</dbReference>
<evidence type="ECO:0000256" key="4">
    <source>
        <dbReference type="ARBA" id="ARBA00022741"/>
    </source>
</evidence>
<evidence type="ECO:0000256" key="3">
    <source>
        <dbReference type="ARBA" id="ARBA00022679"/>
    </source>
</evidence>
<sequence>MQGAQWQVEGYEHIRELGRGGFGYVVLARRQTDGALVAIKYLAAGLVDDSGFREEFRREARTLAEVESPHVVRLHAYIEQPAVDGSDGPLGAAIVMDFVPGGTLGLLLKQNPEMLRTPEVALSVLKGSLLGLDAAHVRGVVHRDYKPGNVLIRQDGVSVLADFGIAVRSGELPTSALGTVAYMAPEQFRGAVSPAADVYSATAVFFECVTGHRPFRPEGTAVVADWAAAHSDQPVPLDDVPELLRSLVAKGMAKDPAERPARAGEFAEELERVALVAYGPDWERRAWQALLGAISSLAAGGLLLSLLPDAVGSIGTAGPAGPATAAPPSGPGLGHPGLAQPTGAGQPSQPTQPGQPGQPTQPGQPSQSGQPGQTGQPGQPGQPGRPRNPLRRMHTKLGTAKTTIAATAAVVVVAGSVALIPWHGSKNPDPKPVSATASVTAQQSTPSVPPSTSPPTPTPQPRVLAAPVFNPCHAIAPSRLASLLKLPAQQFTYSINQNSPDDAPYGSAACVFRTTDASPRVVADITILSSDWSTVMGYAGRPPCTQRPLTNTLHMCAGSEGEDLLQGPGATTWDVEAFSATAKDPSGDPKPDQDATLTLIRFLAATFGDPAAPAAWAPPTTDPDTAFAPAARIDPCTALPASKLTEILGTDATHLTMNRYGAQEGSAIACAFMAGDRAVGIITMNLGTWDAVKPVQATLECPTQQIGALRACTDYEAVEGPGVVWTIMIYTPDSTASNPTIDLPRITAVAKALAAAYPSAQGA</sequence>
<accession>A0ABP5GPB0</accession>
<evidence type="ECO:0000313" key="10">
    <source>
        <dbReference type="EMBL" id="GAA2050468.1"/>
    </source>
</evidence>
<reference evidence="11" key="1">
    <citation type="journal article" date="2019" name="Int. J. Syst. Evol. Microbiol.">
        <title>The Global Catalogue of Microorganisms (GCM) 10K type strain sequencing project: providing services to taxonomists for standard genome sequencing and annotation.</title>
        <authorList>
            <consortium name="The Broad Institute Genomics Platform"/>
            <consortium name="The Broad Institute Genome Sequencing Center for Infectious Disease"/>
            <person name="Wu L."/>
            <person name="Ma J."/>
        </authorList>
    </citation>
    <scope>NUCLEOTIDE SEQUENCE [LARGE SCALE GENOMIC DNA]</scope>
    <source>
        <strain evidence="11">JCM 16014</strain>
    </source>
</reference>
<dbReference type="SUPFAM" id="SSF56112">
    <property type="entry name" value="Protein kinase-like (PK-like)"/>
    <property type="match status" value="1"/>
</dbReference>
<dbReference type="EC" id="2.7.11.1" evidence="1"/>
<dbReference type="RefSeq" id="WP_344669626.1">
    <property type="nucleotide sequence ID" value="NZ_BAAAQN010000049.1"/>
</dbReference>
<keyword evidence="2" id="KW-0723">Serine/threonine-protein kinase</keyword>
<dbReference type="EMBL" id="BAAAQN010000049">
    <property type="protein sequence ID" value="GAA2050468.1"/>
    <property type="molecule type" value="Genomic_DNA"/>
</dbReference>
<comment type="caution">
    <text evidence="10">The sequence shown here is derived from an EMBL/GenBank/DDBJ whole genome shotgun (WGS) entry which is preliminary data.</text>
</comment>
<keyword evidence="5" id="KW-0418">Kinase</keyword>
<keyword evidence="4 7" id="KW-0547">Nucleotide-binding</keyword>
<name>A0ABP5GPB0_9ACTN</name>
<dbReference type="Pfam" id="PF00069">
    <property type="entry name" value="Pkinase"/>
    <property type="match status" value="1"/>
</dbReference>
<keyword evidence="3" id="KW-0808">Transferase</keyword>
<feature type="compositionally biased region" description="Pro residues" evidence="8">
    <location>
        <begin position="447"/>
        <end position="460"/>
    </location>
</feature>
<dbReference type="PANTHER" id="PTHR43289">
    <property type="entry name" value="MITOGEN-ACTIVATED PROTEIN KINASE KINASE KINASE 20-RELATED"/>
    <property type="match status" value="1"/>
</dbReference>
<dbReference type="PROSITE" id="PS50011">
    <property type="entry name" value="PROTEIN_KINASE_DOM"/>
    <property type="match status" value="1"/>
</dbReference>
<feature type="domain" description="Protein kinase" evidence="9">
    <location>
        <begin position="11"/>
        <end position="271"/>
    </location>
</feature>
<keyword evidence="11" id="KW-1185">Reference proteome</keyword>
<feature type="binding site" evidence="7">
    <location>
        <position position="40"/>
    </location>
    <ligand>
        <name>ATP</name>
        <dbReference type="ChEBI" id="CHEBI:30616"/>
    </ligand>
</feature>
<evidence type="ECO:0000256" key="5">
    <source>
        <dbReference type="ARBA" id="ARBA00022777"/>
    </source>
</evidence>
<evidence type="ECO:0000256" key="7">
    <source>
        <dbReference type="PROSITE-ProRule" id="PRU10141"/>
    </source>
</evidence>
<dbReference type="PANTHER" id="PTHR43289:SF6">
    <property type="entry name" value="SERINE_THREONINE-PROTEIN KINASE NEKL-3"/>
    <property type="match status" value="1"/>
</dbReference>
<feature type="compositionally biased region" description="Low complexity" evidence="8">
    <location>
        <begin position="336"/>
        <end position="384"/>
    </location>
</feature>
<feature type="region of interest" description="Disordered" evidence="8">
    <location>
        <begin position="318"/>
        <end position="391"/>
    </location>
</feature>
<feature type="compositionally biased region" description="Low complexity" evidence="8">
    <location>
        <begin position="318"/>
        <end position="327"/>
    </location>
</feature>
<keyword evidence="6 7" id="KW-0067">ATP-binding</keyword>